<evidence type="ECO:0000313" key="2">
    <source>
        <dbReference type="EMBL" id="SMF84348.1"/>
    </source>
</evidence>
<evidence type="ECO:0000313" key="3">
    <source>
        <dbReference type="Proteomes" id="UP000192940"/>
    </source>
</evidence>
<dbReference type="STRING" id="1313296.SAMN05661091_2595"/>
<dbReference type="AlphaFoldDB" id="A0A1X7HD56"/>
<gene>
    <name evidence="2" type="ORF">SAMN05661091_2595</name>
</gene>
<accession>A0A1X7HD56</accession>
<dbReference type="PANTHER" id="PTHR33886">
    <property type="entry name" value="UNSATURATED RHAMNOGALACTURONAN HYDROLASE (EUROFUNG)"/>
    <property type="match status" value="1"/>
</dbReference>
<dbReference type="InterPro" id="IPR052043">
    <property type="entry name" value="PolySaccharide_Degr_Enz"/>
</dbReference>
<reference evidence="2 3" key="1">
    <citation type="submission" date="2017-04" db="EMBL/GenBank/DDBJ databases">
        <authorList>
            <person name="Afonso C.L."/>
            <person name="Miller P.J."/>
            <person name="Scott M.A."/>
            <person name="Spackman E."/>
            <person name="Goraichik I."/>
            <person name="Dimitrov K.M."/>
            <person name="Suarez D.L."/>
            <person name="Swayne D.E."/>
        </authorList>
    </citation>
    <scope>NUCLEOTIDE SEQUENCE [LARGE SCALE GENOMIC DNA]</scope>
    <source>
        <strain evidence="2 3">N3/975</strain>
    </source>
</reference>
<dbReference type="Gene3D" id="1.50.10.10">
    <property type="match status" value="1"/>
</dbReference>
<dbReference type="Proteomes" id="UP000192940">
    <property type="component" value="Chromosome I"/>
</dbReference>
<name>A0A1X7HD56_9BACL</name>
<proteinExistence type="predicted"/>
<dbReference type="EMBL" id="LT840184">
    <property type="protein sequence ID" value="SMF84348.1"/>
    <property type="molecule type" value="Genomic_DNA"/>
</dbReference>
<dbReference type="PANTHER" id="PTHR33886:SF8">
    <property type="entry name" value="UNSATURATED RHAMNOGALACTURONAN HYDROLASE (EUROFUNG)"/>
    <property type="match status" value="1"/>
</dbReference>
<keyword evidence="3" id="KW-1185">Reference proteome</keyword>
<dbReference type="InterPro" id="IPR012341">
    <property type="entry name" value="6hp_glycosidase-like_sf"/>
</dbReference>
<sequence>MKGNEELANLAERVYHRMIDKTVNDWGMNIESWDWVPGVGVISILAYGQLTGNEEAFAYLRRWTQRNKHLSEHVNVINSMAPYAIFPELYRLSGEPWYLETAIKIGDWMLADAPRTREGAYEHTVTENAKFSEQVWADTLFMAVLFLARLAKLTGESKYAKEAEFQLLVHLRLLQDPQTGVLFHGWNGAEGNHMSSARWIRANAWVILASPWIAEEIGSLTPVTEEIVDRYRQLAAGLRHYQGESGLWSTVMDQPEFYAETSGSAGIAAGWLAGMRMGWLDVTYKEAVNRTVQGVIERIEPDGTVQSVSGGTPVMPSIPAYQKIPCFPTLYGQGLTLILLSLVHAEMGGSYGKCSANISRRET</sequence>
<dbReference type="InterPro" id="IPR008928">
    <property type="entry name" value="6-hairpin_glycosidase_sf"/>
</dbReference>
<dbReference type="GO" id="GO:0005975">
    <property type="term" value="P:carbohydrate metabolic process"/>
    <property type="evidence" value="ECO:0007669"/>
    <property type="project" value="InterPro"/>
</dbReference>
<dbReference type="Pfam" id="PF07470">
    <property type="entry name" value="Glyco_hydro_88"/>
    <property type="match status" value="1"/>
</dbReference>
<dbReference type="GO" id="GO:0016787">
    <property type="term" value="F:hydrolase activity"/>
    <property type="evidence" value="ECO:0007669"/>
    <property type="project" value="UniProtKB-KW"/>
</dbReference>
<organism evidence="2 3">
    <name type="scientific">Paenibacillus uliginis N3/975</name>
    <dbReference type="NCBI Taxonomy" id="1313296"/>
    <lineage>
        <taxon>Bacteria</taxon>
        <taxon>Bacillati</taxon>
        <taxon>Bacillota</taxon>
        <taxon>Bacilli</taxon>
        <taxon>Bacillales</taxon>
        <taxon>Paenibacillaceae</taxon>
        <taxon>Paenibacillus</taxon>
    </lineage>
</organism>
<dbReference type="SUPFAM" id="SSF48208">
    <property type="entry name" value="Six-hairpin glycosidases"/>
    <property type="match status" value="1"/>
</dbReference>
<protein>
    <submittedName>
        <fullName evidence="2">Unsaturated rhamnogalacturonyl hydrolase</fullName>
    </submittedName>
</protein>
<evidence type="ECO:0000256" key="1">
    <source>
        <dbReference type="ARBA" id="ARBA00022801"/>
    </source>
</evidence>
<dbReference type="RefSeq" id="WP_208919522.1">
    <property type="nucleotide sequence ID" value="NZ_LT840184.1"/>
</dbReference>
<dbReference type="InterPro" id="IPR010905">
    <property type="entry name" value="Glyco_hydro_88"/>
</dbReference>
<keyword evidence="1 2" id="KW-0378">Hydrolase</keyword>